<feature type="signal peptide" evidence="8">
    <location>
        <begin position="1"/>
        <end position="16"/>
    </location>
</feature>
<keyword evidence="2 8" id="KW-0732">Signal</keyword>
<dbReference type="AlphaFoldDB" id="A0AAV8UIC4"/>
<dbReference type="GO" id="GO:0005788">
    <property type="term" value="C:endoplasmic reticulum lumen"/>
    <property type="evidence" value="ECO:0007669"/>
    <property type="project" value="UniProtKB-SubCell"/>
</dbReference>
<dbReference type="GO" id="GO:0034663">
    <property type="term" value="C:endoplasmic reticulum chaperone complex"/>
    <property type="evidence" value="ECO:0007669"/>
    <property type="project" value="TreeGrafter"/>
</dbReference>
<evidence type="ECO:0000256" key="4">
    <source>
        <dbReference type="ARBA" id="ARBA00022824"/>
    </source>
</evidence>
<feature type="compositionally biased region" description="Basic and acidic residues" evidence="7">
    <location>
        <begin position="804"/>
        <end position="814"/>
    </location>
</feature>
<dbReference type="PANTHER" id="PTHR45639:SF3">
    <property type="entry name" value="HYPOXIA UP-REGULATED PROTEIN 1"/>
    <property type="match status" value="1"/>
</dbReference>
<dbReference type="PROSITE" id="PS00329">
    <property type="entry name" value="HSP70_2"/>
    <property type="match status" value="1"/>
</dbReference>
<dbReference type="InterPro" id="IPR043129">
    <property type="entry name" value="ATPase_NBD"/>
</dbReference>
<evidence type="ECO:0000256" key="7">
    <source>
        <dbReference type="SAM" id="MobiDB-lite"/>
    </source>
</evidence>
<comment type="caution">
    <text evidence="9">The sequence shown here is derived from an EMBL/GenBank/DDBJ whole genome shotgun (WGS) entry which is preliminary data.</text>
</comment>
<evidence type="ECO:0000313" key="10">
    <source>
        <dbReference type="Proteomes" id="UP001157974"/>
    </source>
</evidence>
<dbReference type="EMBL" id="JAMWBK010000013">
    <property type="protein sequence ID" value="KAJ8900818.1"/>
    <property type="molecule type" value="Genomic_DNA"/>
</dbReference>
<gene>
    <name evidence="9" type="ORF">NDN08_000117</name>
</gene>
<name>A0AAV8UIC4_9RHOD</name>
<dbReference type="CDD" id="cd10230">
    <property type="entry name" value="ASKHA_NBD_HSP70_HYOU1"/>
    <property type="match status" value="1"/>
</dbReference>
<keyword evidence="4" id="KW-0256">Endoplasmic reticulum</keyword>
<evidence type="ECO:0000256" key="2">
    <source>
        <dbReference type="ARBA" id="ARBA00022729"/>
    </source>
</evidence>
<dbReference type="Gene3D" id="2.60.34.10">
    <property type="entry name" value="Substrate Binding Domain Of DNAk, Chain A, domain 1"/>
    <property type="match status" value="1"/>
</dbReference>
<feature type="chain" id="PRO_5043911305" evidence="8">
    <location>
        <begin position="17"/>
        <end position="843"/>
    </location>
</feature>
<dbReference type="Gene3D" id="1.20.1270.10">
    <property type="match status" value="1"/>
</dbReference>
<dbReference type="FunFam" id="3.90.640.10:FF:000004">
    <property type="entry name" value="Heat shock 70 kDa protein 4"/>
    <property type="match status" value="1"/>
</dbReference>
<dbReference type="Proteomes" id="UP001157974">
    <property type="component" value="Unassembled WGS sequence"/>
</dbReference>
<sequence>MRLAIWILGVLACANAAMMAVDLGSQFFKIAIIKPGTGLEIAFNEQSKRKTPSAVAFTDEGERLFGDAAVTYATKYPHRSFLDVRTLLGACSPSPEDPAKCIRTNATVHIGEEEHQYPTEVLAAMILAQAKKFASANLDSSLDIVRDSVITVPSWFDQVQRAALVDASKLAGLNAPVLINTNTAIALKMLFDSKEKSLNQTVLILDVGSSSASASVLQISKAQGKTDEELTVDALAHAWDTELSGRALDEILANYVAEKFDGTREGKDSVKKIPRVMARLRKEVQRLREVLSANTEAVFNVGSLHDDQDFRLQISRSEFESLAGHLFARVNIPVQKALKEANISAKDLSAVVPYGGVSRIPVIQVRLLETLGLESLTKSVNTDEGAVFGALWYGASLSSLVKSRKVDVVEHLPDSISVSVGRDNSSKKVEPQLSRLFTSGSKTPQRKTINFKRMGDFNLTLFADNQEPPIAEYAIGNVASVISKMKDNSTVIPPKISITFNLDKAGLFEIYKAEATIEESVWVEKVVNATESASASASSGETQSEEPSESISPAETAEAEPTSNNTKVERTMQTVVHRVNLSKSLDRRANALASRRLSPSDLASARQILYKLDEKDRKRKERSDALNSLESSIFQLREELYNEELEKVSTEEERDSIRAKLMEEEDWIFDADKATTQDFTSKEKKLREMVGKLNFRLTELSSRPEAVEKLKKAVEYSRSSSADIRQLHEEKNSPELPKIESFIIELEEASKFLEDSLAAQEGKTDMDDPAFRSADLDSRTYALAKGLTRLTKLRLPTPAPTPSEEDKPQGRDAAESSASAEESASTDTKSETGEPTPEEKEDL</sequence>
<dbReference type="PANTHER" id="PTHR45639">
    <property type="entry name" value="HSC70CB, ISOFORM G-RELATED"/>
    <property type="match status" value="1"/>
</dbReference>
<dbReference type="SUPFAM" id="SSF100934">
    <property type="entry name" value="Heat shock protein 70kD (HSP70), C-terminal subdomain"/>
    <property type="match status" value="1"/>
</dbReference>
<reference evidence="9 10" key="1">
    <citation type="journal article" date="2023" name="Nat. Commun.">
        <title>Origin of minicircular mitochondrial genomes in red algae.</title>
        <authorList>
            <person name="Lee Y."/>
            <person name="Cho C.H."/>
            <person name="Lee Y.M."/>
            <person name="Park S.I."/>
            <person name="Yang J.H."/>
            <person name="West J.A."/>
            <person name="Bhattacharya D."/>
            <person name="Yoon H.S."/>
        </authorList>
    </citation>
    <scope>NUCLEOTIDE SEQUENCE [LARGE SCALE GENOMIC DNA]</scope>
    <source>
        <strain evidence="9 10">CCMP1338</strain>
        <tissue evidence="9">Whole cell</tissue>
    </source>
</reference>
<dbReference type="GO" id="GO:0030968">
    <property type="term" value="P:endoplasmic reticulum unfolded protein response"/>
    <property type="evidence" value="ECO:0007669"/>
    <property type="project" value="TreeGrafter"/>
</dbReference>
<keyword evidence="3" id="KW-0547">Nucleotide-binding</keyword>
<keyword evidence="5" id="KW-0067">ATP-binding</keyword>
<evidence type="ECO:0000256" key="6">
    <source>
        <dbReference type="ARBA" id="ARBA00023186"/>
    </source>
</evidence>
<feature type="compositionally biased region" description="Low complexity" evidence="7">
    <location>
        <begin position="532"/>
        <end position="542"/>
    </location>
</feature>
<proteinExistence type="predicted"/>
<dbReference type="Gene3D" id="3.90.640.10">
    <property type="entry name" value="Actin, Chain A, domain 4"/>
    <property type="match status" value="1"/>
</dbReference>
<feature type="region of interest" description="Disordered" evidence="7">
    <location>
        <begin position="532"/>
        <end position="568"/>
    </location>
</feature>
<dbReference type="InterPro" id="IPR013126">
    <property type="entry name" value="Hsp_70_fam"/>
</dbReference>
<dbReference type="PRINTS" id="PR00301">
    <property type="entry name" value="HEATSHOCK70"/>
</dbReference>
<dbReference type="Gene3D" id="3.30.420.40">
    <property type="match status" value="2"/>
</dbReference>
<feature type="compositionally biased region" description="Low complexity" evidence="7">
    <location>
        <begin position="815"/>
        <end position="825"/>
    </location>
</feature>
<keyword evidence="10" id="KW-1185">Reference proteome</keyword>
<comment type="subcellular location">
    <subcellularLocation>
        <location evidence="1">Endoplasmic reticulum lumen</location>
    </subcellularLocation>
</comment>
<evidence type="ECO:0000256" key="3">
    <source>
        <dbReference type="ARBA" id="ARBA00022741"/>
    </source>
</evidence>
<organism evidence="9 10">
    <name type="scientific">Rhodosorus marinus</name>
    <dbReference type="NCBI Taxonomy" id="101924"/>
    <lineage>
        <taxon>Eukaryota</taxon>
        <taxon>Rhodophyta</taxon>
        <taxon>Stylonematophyceae</taxon>
        <taxon>Stylonematales</taxon>
        <taxon>Stylonemataceae</taxon>
        <taxon>Rhodosorus</taxon>
    </lineage>
</organism>
<dbReference type="InterPro" id="IPR029047">
    <property type="entry name" value="HSP70_peptide-bd_sf"/>
</dbReference>
<dbReference type="InterPro" id="IPR018181">
    <property type="entry name" value="Heat_shock_70_CS"/>
</dbReference>
<keyword evidence="6" id="KW-0143">Chaperone</keyword>
<evidence type="ECO:0000256" key="5">
    <source>
        <dbReference type="ARBA" id="ARBA00022840"/>
    </source>
</evidence>
<dbReference type="Pfam" id="PF00012">
    <property type="entry name" value="HSP70"/>
    <property type="match status" value="1"/>
</dbReference>
<feature type="region of interest" description="Disordered" evidence="7">
    <location>
        <begin position="791"/>
        <end position="843"/>
    </location>
</feature>
<feature type="compositionally biased region" description="Low complexity" evidence="7">
    <location>
        <begin position="549"/>
        <end position="563"/>
    </location>
</feature>
<protein>
    <submittedName>
        <fullName evidence="9">Uncharacterized protein</fullName>
    </submittedName>
</protein>
<dbReference type="GO" id="GO:0005524">
    <property type="term" value="F:ATP binding"/>
    <property type="evidence" value="ECO:0007669"/>
    <property type="project" value="UniProtKB-KW"/>
</dbReference>
<accession>A0AAV8UIC4</accession>
<dbReference type="SUPFAM" id="SSF53067">
    <property type="entry name" value="Actin-like ATPase domain"/>
    <property type="match status" value="2"/>
</dbReference>
<dbReference type="GO" id="GO:0140662">
    <property type="term" value="F:ATP-dependent protein folding chaperone"/>
    <property type="evidence" value="ECO:0007669"/>
    <property type="project" value="InterPro"/>
</dbReference>
<evidence type="ECO:0000313" key="9">
    <source>
        <dbReference type="EMBL" id="KAJ8900818.1"/>
    </source>
</evidence>
<evidence type="ECO:0000256" key="1">
    <source>
        <dbReference type="ARBA" id="ARBA00004319"/>
    </source>
</evidence>
<dbReference type="InterPro" id="IPR029048">
    <property type="entry name" value="HSP70_C_sf"/>
</dbReference>
<evidence type="ECO:0000256" key="8">
    <source>
        <dbReference type="SAM" id="SignalP"/>
    </source>
</evidence>